<dbReference type="EMBL" id="CP117523">
    <property type="protein sequence ID" value="WWD82048.1"/>
    <property type="molecule type" value="Genomic_DNA"/>
</dbReference>
<reference evidence="1 2" key="1">
    <citation type="journal article" date="2023" name="PLoS ONE">
        <title>Genome-based metabolic and phylogenomic analysis of three Terrisporobacter species.</title>
        <authorList>
            <person name="Boer T."/>
            <person name="Bengelsdorf F.R."/>
            <person name="Bomeke M."/>
            <person name="Daniel R."/>
            <person name="Poehlein A."/>
        </authorList>
    </citation>
    <scope>NUCLEOTIDE SEQUENCE [LARGE SCALE GENOMIC DNA]</scope>
    <source>
        <strain evidence="1 2">DSM 1288</strain>
    </source>
</reference>
<organism evidence="1 2">
    <name type="scientific">Terrisporobacter glycolicus ATCC 14880 = DSM 1288</name>
    <dbReference type="NCBI Taxonomy" id="1121315"/>
    <lineage>
        <taxon>Bacteria</taxon>
        <taxon>Bacillati</taxon>
        <taxon>Bacillota</taxon>
        <taxon>Clostridia</taxon>
        <taxon>Peptostreptococcales</taxon>
        <taxon>Peptostreptococcaceae</taxon>
        <taxon>Terrisporobacter</taxon>
    </lineage>
</organism>
<proteinExistence type="predicted"/>
<dbReference type="RefSeq" id="WP_018591766.1">
    <property type="nucleotide sequence ID" value="NZ_CP117523.1"/>
</dbReference>
<sequence length="153" mass="18029">MINKYLENNVMEGMGRCSDMIWISFGKELLVRNYRNEEVKKSEYALHIQCPFRISKNNKILLSNYDIYTSIEGSIKDDWDVIGNNRYDKIVEDLLIPMLPLKVNKVNFSKIGDIEILLKDNIVINIFVNSSEIAEEWRFINNNTGEHYVFRED</sequence>
<protein>
    <submittedName>
        <fullName evidence="1">Uncharacterized protein</fullName>
    </submittedName>
</protein>
<dbReference type="Proteomes" id="UP001348492">
    <property type="component" value="Chromosome"/>
</dbReference>
<evidence type="ECO:0000313" key="1">
    <source>
        <dbReference type="EMBL" id="WWD82048.1"/>
    </source>
</evidence>
<accession>A0ABZ2ERB4</accession>
<name>A0ABZ2ERB4_9FIRM</name>
<evidence type="ECO:0000313" key="2">
    <source>
        <dbReference type="Proteomes" id="UP001348492"/>
    </source>
</evidence>
<keyword evidence="2" id="KW-1185">Reference proteome</keyword>
<gene>
    <name evidence="1" type="ORF">TEGL_04210</name>
</gene>